<name>A0AAN2BJ32_9GAMM</name>
<sequence length="84" mass="9610">MPIAIDILQFWAWMQPKFNVDLNFDGEIRIRSVDKENEIEINAIGRHMFSTGFAGGSAWTSLVEEGVKDLDSNLVLKIRSIREE</sequence>
<dbReference type="Proteomes" id="UP001320119">
    <property type="component" value="Chromosome"/>
</dbReference>
<keyword evidence="2" id="KW-1185">Reference proteome</keyword>
<proteinExistence type="predicted"/>
<organism evidence="1 2">
    <name type="scientific">Marinagarivorans cellulosilyticus</name>
    <dbReference type="NCBI Taxonomy" id="2721545"/>
    <lineage>
        <taxon>Bacteria</taxon>
        <taxon>Pseudomonadati</taxon>
        <taxon>Pseudomonadota</taxon>
        <taxon>Gammaproteobacteria</taxon>
        <taxon>Cellvibrionales</taxon>
        <taxon>Cellvibrionaceae</taxon>
        <taxon>Marinagarivorans</taxon>
    </lineage>
</organism>
<gene>
    <name evidence="1" type="ORF">MARGE09_P0696</name>
</gene>
<dbReference type="AlphaFoldDB" id="A0AAN2BJ32"/>
<evidence type="ECO:0000313" key="1">
    <source>
        <dbReference type="EMBL" id="BCD96496.1"/>
    </source>
</evidence>
<evidence type="ECO:0000313" key="2">
    <source>
        <dbReference type="Proteomes" id="UP001320119"/>
    </source>
</evidence>
<dbReference type="EMBL" id="AP023086">
    <property type="protein sequence ID" value="BCD96496.1"/>
    <property type="molecule type" value="Genomic_DNA"/>
</dbReference>
<accession>A0AAN2BJ32</accession>
<reference evidence="1 2" key="1">
    <citation type="journal article" date="2022" name="IScience">
        <title>An ultrasensitive nanofiber-based assay for enzymatic hydrolysis and deep-sea microbial degradation of cellulose.</title>
        <authorList>
            <person name="Tsudome M."/>
            <person name="Tachioka M."/>
            <person name="Miyazaki M."/>
            <person name="Uchimura K."/>
            <person name="Tsuda M."/>
            <person name="Takaki Y."/>
            <person name="Deguchi S."/>
        </authorList>
    </citation>
    <scope>NUCLEOTIDE SEQUENCE [LARGE SCALE GENOMIC DNA]</scope>
    <source>
        <strain evidence="1 2">GE09</strain>
    </source>
</reference>
<dbReference type="KEGG" id="marq:MARGE09_P0696"/>
<protein>
    <submittedName>
        <fullName evidence="1">Uncharacterized protein</fullName>
    </submittedName>
</protein>